<dbReference type="AlphaFoldDB" id="A0A7C3E360"/>
<evidence type="ECO:0000313" key="3">
    <source>
        <dbReference type="EMBL" id="HFH30252.1"/>
    </source>
</evidence>
<dbReference type="Pfam" id="PF02604">
    <property type="entry name" value="PhdYeFM_antitox"/>
    <property type="match status" value="1"/>
</dbReference>
<gene>
    <name evidence="3" type="ORF">ENS59_12230</name>
</gene>
<dbReference type="InterPro" id="IPR036165">
    <property type="entry name" value="YefM-like_sf"/>
</dbReference>
<organism evidence="3">
    <name type="scientific">Gracilinema caldarium</name>
    <dbReference type="NCBI Taxonomy" id="215591"/>
    <lineage>
        <taxon>Bacteria</taxon>
        <taxon>Pseudomonadati</taxon>
        <taxon>Spirochaetota</taxon>
        <taxon>Spirochaetia</taxon>
        <taxon>Spirochaetales</taxon>
        <taxon>Breznakiellaceae</taxon>
        <taxon>Gracilinema</taxon>
    </lineage>
</organism>
<accession>A0A7C3E360</accession>
<protein>
    <recommendedName>
        <fullName evidence="2">Antitoxin</fullName>
    </recommendedName>
</protein>
<dbReference type="Gene3D" id="3.40.1620.10">
    <property type="entry name" value="YefM-like domain"/>
    <property type="match status" value="1"/>
</dbReference>
<dbReference type="InterPro" id="IPR006442">
    <property type="entry name" value="Antitoxin_Phd/YefM"/>
</dbReference>
<sequence>MKTLPVAEIRAKFSSLLKEVESGNEIGIAFGRKKETIAVIVPIEEYKRIKTRKLGTLQGKASVEFKGDWNMTDEELLNS</sequence>
<dbReference type="SUPFAM" id="SSF143120">
    <property type="entry name" value="YefM-like"/>
    <property type="match status" value="1"/>
</dbReference>
<evidence type="ECO:0000256" key="2">
    <source>
        <dbReference type="RuleBase" id="RU362080"/>
    </source>
</evidence>
<dbReference type="EMBL" id="DSVL01000373">
    <property type="protein sequence ID" value="HFH30252.1"/>
    <property type="molecule type" value="Genomic_DNA"/>
</dbReference>
<comment type="caution">
    <text evidence="3">The sequence shown here is derived from an EMBL/GenBank/DDBJ whole genome shotgun (WGS) entry which is preliminary data.</text>
</comment>
<reference evidence="3" key="1">
    <citation type="journal article" date="2020" name="mSystems">
        <title>Genome- and Community-Level Interaction Insights into Carbon Utilization and Element Cycling Functions of Hydrothermarchaeota in Hydrothermal Sediment.</title>
        <authorList>
            <person name="Zhou Z."/>
            <person name="Liu Y."/>
            <person name="Xu W."/>
            <person name="Pan J."/>
            <person name="Luo Z.H."/>
            <person name="Li M."/>
        </authorList>
    </citation>
    <scope>NUCLEOTIDE SEQUENCE [LARGE SCALE GENOMIC DNA]</scope>
    <source>
        <strain evidence="3">SpSt-503</strain>
    </source>
</reference>
<proteinExistence type="inferred from homology"/>
<comment type="function">
    <text evidence="2">Antitoxin component of a type II toxin-antitoxin (TA) system.</text>
</comment>
<comment type="similarity">
    <text evidence="1 2">Belongs to the phD/YefM antitoxin family.</text>
</comment>
<evidence type="ECO:0000256" key="1">
    <source>
        <dbReference type="ARBA" id="ARBA00009981"/>
    </source>
</evidence>
<name>A0A7C3E360_9SPIR</name>